<gene>
    <name evidence="15" type="ORF">BB559_003191</name>
</gene>
<keyword evidence="9" id="KW-0539">Nucleus</keyword>
<evidence type="ECO:0000256" key="5">
    <source>
        <dbReference type="ARBA" id="ARBA00022771"/>
    </source>
</evidence>
<dbReference type="InterPro" id="IPR048615">
    <property type="entry name" value="KDM5_C-hel"/>
</dbReference>
<dbReference type="Pfam" id="PF21323">
    <property type="entry name" value="KDM5_C-hel"/>
    <property type="match status" value="1"/>
</dbReference>
<dbReference type="InterPro" id="IPR003349">
    <property type="entry name" value="JmjN"/>
</dbReference>
<dbReference type="PROSITE" id="PS51183">
    <property type="entry name" value="JMJN"/>
    <property type="match status" value="1"/>
</dbReference>
<dbReference type="SMART" id="SM00249">
    <property type="entry name" value="PHD"/>
    <property type="match status" value="2"/>
</dbReference>
<dbReference type="GO" id="GO:0003677">
    <property type="term" value="F:DNA binding"/>
    <property type="evidence" value="ECO:0007669"/>
    <property type="project" value="InterPro"/>
</dbReference>
<feature type="compositionally biased region" description="Basic and acidic residues" evidence="11">
    <location>
        <begin position="1628"/>
        <end position="1640"/>
    </location>
</feature>
<evidence type="ECO:0000259" key="14">
    <source>
        <dbReference type="PROSITE" id="PS51184"/>
    </source>
</evidence>
<evidence type="ECO:0000256" key="11">
    <source>
        <dbReference type="SAM" id="MobiDB-lite"/>
    </source>
</evidence>
<dbReference type="PROSITE" id="PS51184">
    <property type="entry name" value="JMJC"/>
    <property type="match status" value="1"/>
</dbReference>
<dbReference type="EMBL" id="MBFT01000306">
    <property type="protein sequence ID" value="PVU93708.1"/>
    <property type="molecule type" value="Genomic_DNA"/>
</dbReference>
<feature type="domain" description="ARID" evidence="12">
    <location>
        <begin position="101"/>
        <end position="194"/>
    </location>
</feature>
<dbReference type="PANTHER" id="PTHR10694">
    <property type="entry name" value="LYSINE-SPECIFIC DEMETHYLASE"/>
    <property type="match status" value="1"/>
</dbReference>
<keyword evidence="7" id="KW-0560">Oxidoreductase</keyword>
<feature type="region of interest" description="Disordered" evidence="11">
    <location>
        <begin position="196"/>
        <end position="220"/>
    </location>
</feature>
<feature type="compositionally biased region" description="Polar residues" evidence="11">
    <location>
        <begin position="849"/>
        <end position="865"/>
    </location>
</feature>
<dbReference type="SMART" id="SM01014">
    <property type="entry name" value="ARID"/>
    <property type="match status" value="1"/>
</dbReference>
<keyword evidence="5" id="KW-0863">Zinc-finger</keyword>
<dbReference type="PANTHER" id="PTHR10694:SF33">
    <property type="entry name" value="LYSINE-SPECIFIC DEMETHYLASE 5"/>
    <property type="match status" value="1"/>
</dbReference>
<dbReference type="InterPro" id="IPR003347">
    <property type="entry name" value="JmjC_dom"/>
</dbReference>
<dbReference type="PROSITE" id="PS51011">
    <property type="entry name" value="ARID"/>
    <property type="match status" value="1"/>
</dbReference>
<dbReference type="InterPro" id="IPR001606">
    <property type="entry name" value="ARID_dom"/>
</dbReference>
<name>A0A2T9YMZ4_9FUNG</name>
<dbReference type="GO" id="GO:0005634">
    <property type="term" value="C:nucleus"/>
    <property type="evidence" value="ECO:0007669"/>
    <property type="project" value="UniProtKB-SubCell"/>
</dbReference>
<dbReference type="Proteomes" id="UP000245699">
    <property type="component" value="Unassembled WGS sequence"/>
</dbReference>
<comment type="catalytic activity">
    <reaction evidence="10">
        <text>N(6),N(6),N(6)-trimethyl-L-lysyl(4)-[histone H3] + 3 2-oxoglutarate + 3 O2 = L-lysyl(4)-[histone H3] + 3 formaldehyde + 3 succinate + 3 CO2</text>
        <dbReference type="Rhea" id="RHEA:60208"/>
        <dbReference type="Rhea" id="RHEA-COMP:15537"/>
        <dbReference type="Rhea" id="RHEA-COMP:15547"/>
        <dbReference type="ChEBI" id="CHEBI:15379"/>
        <dbReference type="ChEBI" id="CHEBI:16526"/>
        <dbReference type="ChEBI" id="CHEBI:16810"/>
        <dbReference type="ChEBI" id="CHEBI:16842"/>
        <dbReference type="ChEBI" id="CHEBI:29969"/>
        <dbReference type="ChEBI" id="CHEBI:30031"/>
        <dbReference type="ChEBI" id="CHEBI:61961"/>
        <dbReference type="EC" id="1.14.11.67"/>
    </reaction>
</comment>
<dbReference type="Pfam" id="PF02375">
    <property type="entry name" value="JmjN"/>
    <property type="match status" value="1"/>
</dbReference>
<dbReference type="InterPro" id="IPR013083">
    <property type="entry name" value="Znf_RING/FYVE/PHD"/>
</dbReference>
<evidence type="ECO:0000256" key="1">
    <source>
        <dbReference type="ARBA" id="ARBA00004123"/>
    </source>
</evidence>
<dbReference type="Pfam" id="PF02373">
    <property type="entry name" value="JmjC"/>
    <property type="match status" value="1"/>
</dbReference>
<dbReference type="EC" id="1.14.11.67" evidence="3"/>
<dbReference type="Gene3D" id="3.30.40.10">
    <property type="entry name" value="Zinc/RING finger domain, C3HC4 (zinc finger)"/>
    <property type="match status" value="2"/>
</dbReference>
<feature type="region of interest" description="Disordered" evidence="11">
    <location>
        <begin position="1582"/>
        <end position="1640"/>
    </location>
</feature>
<evidence type="ECO:0000259" key="13">
    <source>
        <dbReference type="PROSITE" id="PS51183"/>
    </source>
</evidence>
<keyword evidence="4" id="KW-0479">Metal-binding</keyword>
<dbReference type="CDD" id="cd16100">
    <property type="entry name" value="ARID"/>
    <property type="match status" value="1"/>
</dbReference>
<feature type="domain" description="JmjN" evidence="13">
    <location>
        <begin position="36"/>
        <end position="77"/>
    </location>
</feature>
<dbReference type="STRING" id="61424.A0A2T9YMZ4"/>
<evidence type="ECO:0000313" key="16">
    <source>
        <dbReference type="Proteomes" id="UP000245699"/>
    </source>
</evidence>
<evidence type="ECO:0000256" key="4">
    <source>
        <dbReference type="ARBA" id="ARBA00022723"/>
    </source>
</evidence>
<comment type="caution">
    <text evidence="15">The sequence shown here is derived from an EMBL/GenBank/DDBJ whole genome shotgun (WGS) entry which is preliminary data.</text>
</comment>
<evidence type="ECO:0000256" key="7">
    <source>
        <dbReference type="ARBA" id="ARBA00023002"/>
    </source>
</evidence>
<dbReference type="SMART" id="SM00545">
    <property type="entry name" value="JmjN"/>
    <property type="match status" value="1"/>
</dbReference>
<dbReference type="GO" id="GO:0034647">
    <property type="term" value="F:histone H3K4me/H3K4me2/H3K4me3 demethylase activity"/>
    <property type="evidence" value="ECO:0007669"/>
    <property type="project" value="UniProtKB-EC"/>
</dbReference>
<feature type="compositionally biased region" description="Polar residues" evidence="11">
    <location>
        <begin position="1582"/>
        <end position="1604"/>
    </location>
</feature>
<dbReference type="PROSITE" id="PS01359">
    <property type="entry name" value="ZF_PHD_1"/>
    <property type="match status" value="1"/>
</dbReference>
<feature type="region of interest" description="Disordered" evidence="11">
    <location>
        <begin position="849"/>
        <end position="887"/>
    </location>
</feature>
<dbReference type="InterPro" id="IPR036431">
    <property type="entry name" value="ARID_dom_sf"/>
</dbReference>
<evidence type="ECO:0000259" key="12">
    <source>
        <dbReference type="PROSITE" id="PS51011"/>
    </source>
</evidence>
<comment type="similarity">
    <text evidence="2">Belongs to the JARID1 histone demethylase family.</text>
</comment>
<evidence type="ECO:0000256" key="10">
    <source>
        <dbReference type="ARBA" id="ARBA00048734"/>
    </source>
</evidence>
<sequence>MIRTAQSDQNYKSRKSTNLNRRTHVPRKNLFELPEAAIFYPNDIEFEDPIGYIEKIKAEGEKYGICKIVPPSSWKPTFSLDVKNFRFPTRIQQLNALDGRNRIKKSYADQIAAYHEEKDQRPFKIPHLNKQPIDLSKLNQEVIARGGYDVVTVNKLWADIGRSLNYDVKACTSLSNTLKNVYLKIILPYEEDTQISKDSKNTRTRKSEKNNKDSQESDSDDDDFWLDYGFEDGESTYSLQEFQKKSNNFKKKTFSDFLNKNRNLSTSQIPPEEVETKFWQLVDSLDNDTFVEYGADLSSTIYGSGFPTSERNHSDKYSYNKWNLNNFPYLDKSLFNFLTEDINGMTSPWLYAGMCLSAFCWHNEDHYSYSVNYMHWGEPKTWYGIPGDQSDLFEHVMKKSLPELFEADPNILFHLVTMMSPKVLKENNVKVTIADQYPGEFIVTFPQSYHSGFNQGFNFNEAVNFITADWIKYGESSINHYKKYKRDPAFSHEELIHNIYKGYTESDSVTPEWLKNAVKKLVNGEIDTRKSFRSFLDTYKSRNHKTNISVNCSNCRKFCFYSYVKLESNDDNQDEIFCCDCFINSFTSKEITLLGEESAEFVLTITDLDLLTYLDVSCEYILKWATTFWNILAFENKYSVDFVDPLLSSMFSGSNYWKNHSMNQESIKENSKNLNSPIKVKISSKVNIHEASTNHNKIHLCFARTLLNYCSHLITNASTISLIKNQISTLRQFTGKANYLCMVTHSLLRLSGKSDVLKSIAKQSYDLGVLVYDPATLVASGSTGNPPLSKINIESNPILSQIQVMFSNIFKSVGEEKLLATSGFYGMVTFHKLDEKKIPGLNKYLDNSSEDSLNTNIQPNQNPSLEDNHEFGKTSSPRSARSRRVSSFLDKPESPYVSRWSGLRKSSQNSLEISTIEMPKKPETVYNFSTGKSKAEIVSIVNGFSKEIFGNQEASTFIKTSPPYPAELIDKLINEFEKLGVSCPELECLLSWRSEYKKFLASISVVLKCLLKHLLITSQELLDNNISLECQDVASDTHSQSMASSSEQTHPIPLEFDLSDYNLVIDQAVSLNLRSKVTDFLLDKKPIVDWYLNANSFVSKRELRYEDFDSLIQEATEFKIQPDHQVLLQLENIEKDTIKWDKEVESLLNLTSKPNLQLEPETKQRLIDTQNDELVENPTVESVMNTNTFENSKGITAYQSVPKKREALTLRKCGTLLDRGKNLRLVPRLYSTLENIQESMIKLQNDTDSMVERACLPHFPLRPGLKDALKIQSLIKSNEIEKGYIFVPNSFDQLEVFIEGVNVWLEKVNFSFFKLKTGNQLYEKLENVASKTKSTESLLTEMFSILSSDDGKLFPTEKKLLSFFNRISSTKSSRNSSYSKLPLTLGNEENENAQNAESRDGNNPISLICVCKKAATSSFICCENCGLKFHLDCVEITHDVPEIIHKSLCPICGTNTQFKHSTIRPSLSSLNMLIESGRKLNLVCPELDLLLNLALDTRTMVSTICSIISRLYLLSNSSEQDPGTPNSVKSNYLPPVILSAYRLCYMMLLGLEVDISKDTFPSFQQHGKYLIKSLRKLVKNKNNSDLPSNSSQSPIKLQGYNTPPSGKIKRSNKVLTSGEKNSGKKPRKSEEPVTKYKTDHHGNQLLEKQNINFDTGILGNNFLVNTKSNSSISTNPIFEENIPLSMYKSFNSLFMNNFQKDNTIKETPMAPQLNSNTRLETNIKPKHLEKTIKDKSKPIFISVSESDSDDQPLNLALSNRKQEQVTEKVGDSSLITTDFKKNTKELKNENLTKVVQRPSVKRYLSTTADLSRVYRERGILNFPEMCICQSTPSTDPNWNSPENYVLLCDYCHEFYHLSCVLVPVEQAEIITRSQKERNSRPEKNKELSALDIIRNPGVYMCPICAYSSNMKYRFGEIELDTS</sequence>
<dbReference type="SUPFAM" id="SSF57903">
    <property type="entry name" value="FYVE/PHD zinc finger"/>
    <property type="match status" value="2"/>
</dbReference>
<proteinExistence type="inferred from homology"/>
<evidence type="ECO:0000313" key="15">
    <source>
        <dbReference type="EMBL" id="PVU93708.1"/>
    </source>
</evidence>
<accession>A0A2T9YMZ4</accession>
<feature type="domain" description="JmjC" evidence="14">
    <location>
        <begin position="316"/>
        <end position="482"/>
    </location>
</feature>
<keyword evidence="6" id="KW-0862">Zinc</keyword>
<dbReference type="OrthoDB" id="1678912at2759"/>
<protein>
    <recommendedName>
        <fullName evidence="3">[histone H3]-trimethyl-L-lysine(4) demethylase</fullName>
        <ecNumber evidence="3">1.14.11.67</ecNumber>
    </recommendedName>
</protein>
<dbReference type="SUPFAM" id="SSF51197">
    <property type="entry name" value="Clavaminate synthase-like"/>
    <property type="match status" value="1"/>
</dbReference>
<dbReference type="InterPro" id="IPR011011">
    <property type="entry name" value="Znf_FYVE_PHD"/>
</dbReference>
<evidence type="ECO:0000256" key="2">
    <source>
        <dbReference type="ARBA" id="ARBA00006801"/>
    </source>
</evidence>
<dbReference type="InterPro" id="IPR019786">
    <property type="entry name" value="Zinc_finger_PHD-type_CS"/>
</dbReference>
<evidence type="ECO:0000256" key="9">
    <source>
        <dbReference type="ARBA" id="ARBA00023242"/>
    </source>
</evidence>
<evidence type="ECO:0000256" key="3">
    <source>
        <dbReference type="ARBA" id="ARBA00012902"/>
    </source>
</evidence>
<dbReference type="InterPro" id="IPR001965">
    <property type="entry name" value="Znf_PHD"/>
</dbReference>
<feature type="compositionally biased region" description="Basic and acidic residues" evidence="11">
    <location>
        <begin position="196"/>
        <end position="215"/>
    </location>
</feature>
<keyword evidence="16" id="KW-1185">Reference proteome</keyword>
<evidence type="ECO:0000256" key="6">
    <source>
        <dbReference type="ARBA" id="ARBA00022833"/>
    </source>
</evidence>
<keyword evidence="8" id="KW-0408">Iron</keyword>
<comment type="subcellular location">
    <subcellularLocation>
        <location evidence="1">Nucleus</location>
    </subcellularLocation>
</comment>
<dbReference type="GO" id="GO:0006355">
    <property type="term" value="P:regulation of DNA-templated transcription"/>
    <property type="evidence" value="ECO:0007669"/>
    <property type="project" value="TreeGrafter"/>
</dbReference>
<organism evidence="15 16">
    <name type="scientific">Furculomyces boomerangus</name>
    <dbReference type="NCBI Taxonomy" id="61424"/>
    <lineage>
        <taxon>Eukaryota</taxon>
        <taxon>Fungi</taxon>
        <taxon>Fungi incertae sedis</taxon>
        <taxon>Zoopagomycota</taxon>
        <taxon>Kickxellomycotina</taxon>
        <taxon>Harpellomycetes</taxon>
        <taxon>Harpellales</taxon>
        <taxon>Harpellaceae</taxon>
        <taxon>Furculomyces</taxon>
    </lineage>
</organism>
<reference evidence="15 16" key="1">
    <citation type="journal article" date="2018" name="MBio">
        <title>Comparative Genomics Reveals the Core Gene Toolbox for the Fungus-Insect Symbiosis.</title>
        <authorList>
            <person name="Wang Y."/>
            <person name="Stata M."/>
            <person name="Wang W."/>
            <person name="Stajich J.E."/>
            <person name="White M.M."/>
            <person name="Moncalvo J.M."/>
        </authorList>
    </citation>
    <scope>NUCLEOTIDE SEQUENCE [LARGE SCALE GENOMIC DNA]</scope>
    <source>
        <strain evidence="15 16">AUS-77-4</strain>
    </source>
</reference>
<dbReference type="Gene3D" id="2.60.120.650">
    <property type="entry name" value="Cupin"/>
    <property type="match status" value="2"/>
</dbReference>
<evidence type="ECO:0000256" key="8">
    <source>
        <dbReference type="ARBA" id="ARBA00023004"/>
    </source>
</evidence>
<dbReference type="SMART" id="SM00558">
    <property type="entry name" value="JmjC"/>
    <property type="match status" value="1"/>
</dbReference>
<dbReference type="GO" id="GO:0000785">
    <property type="term" value="C:chromatin"/>
    <property type="evidence" value="ECO:0007669"/>
    <property type="project" value="TreeGrafter"/>
</dbReference>
<dbReference type="GO" id="GO:0008270">
    <property type="term" value="F:zinc ion binding"/>
    <property type="evidence" value="ECO:0007669"/>
    <property type="project" value="UniProtKB-KW"/>
</dbReference>
<dbReference type="Pfam" id="PF01388">
    <property type="entry name" value="ARID"/>
    <property type="match status" value="1"/>
</dbReference>
<dbReference type="SUPFAM" id="SSF46774">
    <property type="entry name" value="ARID-like"/>
    <property type="match status" value="1"/>
</dbReference>
<dbReference type="SMART" id="SM00501">
    <property type="entry name" value="BRIGHT"/>
    <property type="match status" value="1"/>
</dbReference>